<dbReference type="AlphaFoldDB" id="A0A7J7JU56"/>
<organism evidence="12 13">
    <name type="scientific">Bugula neritina</name>
    <name type="common">Brown bryozoan</name>
    <name type="synonym">Sertularia neritina</name>
    <dbReference type="NCBI Taxonomy" id="10212"/>
    <lineage>
        <taxon>Eukaryota</taxon>
        <taxon>Metazoa</taxon>
        <taxon>Spiralia</taxon>
        <taxon>Lophotrochozoa</taxon>
        <taxon>Bryozoa</taxon>
        <taxon>Gymnolaemata</taxon>
        <taxon>Cheilostomatida</taxon>
        <taxon>Flustrina</taxon>
        <taxon>Buguloidea</taxon>
        <taxon>Bugulidae</taxon>
        <taxon>Bugula</taxon>
    </lineage>
</organism>
<dbReference type="PANTHER" id="PTHR11003">
    <property type="entry name" value="POTASSIUM CHANNEL, SUBFAMILY K"/>
    <property type="match status" value="1"/>
</dbReference>
<protein>
    <recommendedName>
        <fullName evidence="11">Potassium channel domain-containing protein</fullName>
    </recommendedName>
</protein>
<feature type="transmembrane region" description="Helical" evidence="10">
    <location>
        <begin position="265"/>
        <end position="289"/>
    </location>
</feature>
<dbReference type="Gene3D" id="1.10.287.70">
    <property type="match status" value="1"/>
</dbReference>
<comment type="subcellular location">
    <subcellularLocation>
        <location evidence="1">Membrane</location>
        <topology evidence="1">Multi-pass membrane protein</topology>
    </subcellularLocation>
</comment>
<name>A0A7J7JU56_BUGNE</name>
<evidence type="ECO:0000256" key="1">
    <source>
        <dbReference type="ARBA" id="ARBA00004141"/>
    </source>
</evidence>
<evidence type="ECO:0000256" key="2">
    <source>
        <dbReference type="ARBA" id="ARBA00022448"/>
    </source>
</evidence>
<feature type="transmembrane region" description="Helical" evidence="10">
    <location>
        <begin position="301"/>
        <end position="318"/>
    </location>
</feature>
<feature type="domain" description="Potassium channel" evidence="11">
    <location>
        <begin position="147"/>
        <end position="202"/>
    </location>
</feature>
<reference evidence="12" key="1">
    <citation type="submission" date="2020-06" db="EMBL/GenBank/DDBJ databases">
        <title>Draft genome of Bugula neritina, a colonial animal packing powerful symbionts and potential medicines.</title>
        <authorList>
            <person name="Rayko M."/>
        </authorList>
    </citation>
    <scope>NUCLEOTIDE SEQUENCE [LARGE SCALE GENOMIC DNA]</scope>
    <source>
        <strain evidence="12">Kwan_BN1</strain>
    </source>
</reference>
<evidence type="ECO:0000256" key="10">
    <source>
        <dbReference type="SAM" id="Phobius"/>
    </source>
</evidence>
<feature type="transmembrane region" description="Helical" evidence="10">
    <location>
        <begin position="32"/>
        <end position="57"/>
    </location>
</feature>
<evidence type="ECO:0000256" key="3">
    <source>
        <dbReference type="ARBA" id="ARBA00022692"/>
    </source>
</evidence>
<feature type="compositionally biased region" description="Polar residues" evidence="9">
    <location>
        <begin position="10"/>
        <end position="22"/>
    </location>
</feature>
<evidence type="ECO:0000256" key="7">
    <source>
        <dbReference type="ARBA" id="ARBA00023303"/>
    </source>
</evidence>
<keyword evidence="7 8" id="KW-0407">Ion channel</keyword>
<dbReference type="Pfam" id="PF07885">
    <property type="entry name" value="Ion_trans_2"/>
    <property type="match status" value="2"/>
</dbReference>
<comment type="similarity">
    <text evidence="8">Belongs to the two pore domain potassium channel (TC 1.A.1.8) family.</text>
</comment>
<feature type="transmembrane region" description="Helical" evidence="10">
    <location>
        <begin position="147"/>
        <end position="169"/>
    </location>
</feature>
<evidence type="ECO:0000313" key="13">
    <source>
        <dbReference type="Proteomes" id="UP000593567"/>
    </source>
</evidence>
<dbReference type="PRINTS" id="PR01333">
    <property type="entry name" value="2POREKCHANEL"/>
</dbReference>
<feature type="region of interest" description="Disordered" evidence="9">
    <location>
        <begin position="1"/>
        <end position="22"/>
    </location>
</feature>
<evidence type="ECO:0000256" key="9">
    <source>
        <dbReference type="SAM" id="MobiDB-lite"/>
    </source>
</evidence>
<dbReference type="OrthoDB" id="297496at2759"/>
<feature type="transmembrane region" description="Helical" evidence="10">
    <location>
        <begin position="181"/>
        <end position="199"/>
    </location>
</feature>
<evidence type="ECO:0000313" key="12">
    <source>
        <dbReference type="EMBL" id="KAF6028918.1"/>
    </source>
</evidence>
<keyword evidence="2 8" id="KW-0813">Transport</keyword>
<dbReference type="SUPFAM" id="SSF81324">
    <property type="entry name" value="Voltage-gated potassium channels"/>
    <property type="match status" value="2"/>
</dbReference>
<gene>
    <name evidence="12" type="ORF">EB796_012772</name>
</gene>
<keyword evidence="4 10" id="KW-1133">Transmembrane helix</keyword>
<feature type="region of interest" description="Disordered" evidence="9">
    <location>
        <begin position="370"/>
        <end position="403"/>
    </location>
</feature>
<accession>A0A7J7JU56</accession>
<dbReference type="PANTHER" id="PTHR11003:SF334">
    <property type="entry name" value="FI03418P"/>
    <property type="match status" value="1"/>
</dbReference>
<keyword evidence="6 10" id="KW-0472">Membrane</keyword>
<dbReference type="GO" id="GO:0015271">
    <property type="term" value="F:outward rectifier potassium channel activity"/>
    <property type="evidence" value="ECO:0007669"/>
    <property type="project" value="TreeGrafter"/>
</dbReference>
<dbReference type="GO" id="GO:0005886">
    <property type="term" value="C:plasma membrane"/>
    <property type="evidence" value="ECO:0007669"/>
    <property type="project" value="TreeGrafter"/>
</dbReference>
<keyword evidence="3 8" id="KW-0812">Transmembrane</keyword>
<dbReference type="InterPro" id="IPR013099">
    <property type="entry name" value="K_chnl_dom"/>
</dbReference>
<dbReference type="GO" id="GO:0030322">
    <property type="term" value="P:stabilization of membrane potential"/>
    <property type="evidence" value="ECO:0007669"/>
    <property type="project" value="TreeGrafter"/>
</dbReference>
<comment type="caution">
    <text evidence="12">The sequence shown here is derived from an EMBL/GenBank/DDBJ whole genome shotgun (WGS) entry which is preliminary data.</text>
</comment>
<evidence type="ECO:0000259" key="11">
    <source>
        <dbReference type="Pfam" id="PF07885"/>
    </source>
</evidence>
<feature type="transmembrane region" description="Helical" evidence="10">
    <location>
        <begin position="330"/>
        <end position="350"/>
    </location>
</feature>
<dbReference type="Proteomes" id="UP000593567">
    <property type="component" value="Unassembled WGS sequence"/>
</dbReference>
<keyword evidence="5 8" id="KW-0406">Ion transport</keyword>
<evidence type="ECO:0000256" key="5">
    <source>
        <dbReference type="ARBA" id="ARBA00023065"/>
    </source>
</evidence>
<feature type="domain" description="Potassium channel" evidence="11">
    <location>
        <begin position="276"/>
        <end position="357"/>
    </location>
</feature>
<evidence type="ECO:0000256" key="6">
    <source>
        <dbReference type="ARBA" id="ARBA00023136"/>
    </source>
</evidence>
<proteinExistence type="inferred from homology"/>
<sequence>MSKEDKTTDFKNQNNDASSETRSSTGTICLKIVRFTFSTAGLFLINFAYLILGAYIFEYLEKFNEEQECFEGAENYARAQNATMVLMLDVANKISSYDLLQTEGGDKVIEESYRKVLKSFSMAVLDVNYNVSKDCTKLGQPGGPQYAWTWAGALSFSMTIITTIGYGVIAPKTPWGRMVCVAYTIIGLPIMFICLAGIGDVLADIFRFSYAILCCCGCCQSKPKKKKDADMISLNVWKTDAHGNTSIGYNDEDESDDEECEGEDAIITVPLTISLIVLFSFLFLGAALFYVWENFPFVDSFYFCFITFSTIGFGDFAPGTENLDNANSQAQMIVTGVYQILGMAMVSMCFQLMQDEIVAKVNWLLQKCKPKGKSSKTSANKTEGEESTLVAAHPTVISNSEKV</sequence>
<evidence type="ECO:0000256" key="8">
    <source>
        <dbReference type="RuleBase" id="RU003857"/>
    </source>
</evidence>
<evidence type="ECO:0000256" key="4">
    <source>
        <dbReference type="ARBA" id="ARBA00022989"/>
    </source>
</evidence>
<dbReference type="InterPro" id="IPR003280">
    <property type="entry name" value="2pore_dom_K_chnl"/>
</dbReference>
<dbReference type="GO" id="GO:0022841">
    <property type="term" value="F:potassium ion leak channel activity"/>
    <property type="evidence" value="ECO:0007669"/>
    <property type="project" value="TreeGrafter"/>
</dbReference>
<dbReference type="EMBL" id="VXIV02001885">
    <property type="protein sequence ID" value="KAF6028918.1"/>
    <property type="molecule type" value="Genomic_DNA"/>
</dbReference>
<keyword evidence="13" id="KW-1185">Reference proteome</keyword>